<dbReference type="Proteomes" id="UP000653454">
    <property type="component" value="Unassembled WGS sequence"/>
</dbReference>
<dbReference type="InterPro" id="IPR045851">
    <property type="entry name" value="AMP-bd_C_sf"/>
</dbReference>
<dbReference type="Gene3D" id="3.30.300.30">
    <property type="match status" value="1"/>
</dbReference>
<feature type="domain" description="AMP-binding enzyme C-terminal" evidence="6">
    <location>
        <begin position="454"/>
        <end position="530"/>
    </location>
</feature>
<dbReference type="GO" id="GO:0005777">
    <property type="term" value="C:peroxisome"/>
    <property type="evidence" value="ECO:0007669"/>
    <property type="project" value="UniProtKB-SubCell"/>
</dbReference>
<dbReference type="PROSITE" id="PS00455">
    <property type="entry name" value="AMP_BINDING"/>
    <property type="match status" value="1"/>
</dbReference>
<sequence>MVVQRQLSSFVSMYLQDVTSRVVARSGRPEDRFHLGKIILETLRTAPDMDLQIDAATGQSESFQSVLSRSVRFARYLRAASYAPGDVIALMAPNHLHLTVAIYAAMFNGLTVAALENMSGVGELKNTFSATEPKLVVCQHDKEKDVKEALQKANVKANIITFGGGEHNFTDLFQNVEANLDDFTVTDVDTAENICFLVPTSGTTGVPKSAAVSHKNTVIHLPLWLGMYDSFPSPTKMIFHLSPLQWVTGIMNYLLSAIFHVTRVQTSGPGTVEHYRSIINKYKPSFMICSPTMMTSMVKHGGGDSCDFSCLEVIALGGSAVTKDIGQELKRHAPNAHLFPIYGLTEIGMALCGVYDINKPVSFKDCGILKFRLVDPDTGKDVCEPFKKGELWATGPSVFKGYYNRPDATKETFSEDGWLKTGDIFHRDDDFNYFFLDRMKMLLKYRNYQISPVEVEAVIRQHAGVSDAGVAGVPDSECGELPVACVVKRPGASVTAQEIKDLVKSSLQDSKQLRGGVIFVESLPMTASTKVNRKKLKEMVCTLPRE</sequence>
<evidence type="ECO:0000256" key="4">
    <source>
        <dbReference type="ARBA" id="ARBA00023140"/>
    </source>
</evidence>
<evidence type="ECO:0000256" key="2">
    <source>
        <dbReference type="ARBA" id="ARBA00006432"/>
    </source>
</evidence>
<keyword evidence="3" id="KW-0436">Ligase</keyword>
<dbReference type="SUPFAM" id="SSF56801">
    <property type="entry name" value="Acetyl-CoA synthetase-like"/>
    <property type="match status" value="1"/>
</dbReference>
<organism evidence="7 8">
    <name type="scientific">Plutella xylostella</name>
    <name type="common">Diamondback moth</name>
    <name type="synonym">Plutella maculipennis</name>
    <dbReference type="NCBI Taxonomy" id="51655"/>
    <lineage>
        <taxon>Eukaryota</taxon>
        <taxon>Metazoa</taxon>
        <taxon>Ecdysozoa</taxon>
        <taxon>Arthropoda</taxon>
        <taxon>Hexapoda</taxon>
        <taxon>Insecta</taxon>
        <taxon>Pterygota</taxon>
        <taxon>Neoptera</taxon>
        <taxon>Endopterygota</taxon>
        <taxon>Lepidoptera</taxon>
        <taxon>Glossata</taxon>
        <taxon>Ditrysia</taxon>
        <taxon>Yponomeutoidea</taxon>
        <taxon>Plutellidae</taxon>
        <taxon>Plutella</taxon>
    </lineage>
</organism>
<reference evidence="7" key="1">
    <citation type="submission" date="2020-11" db="EMBL/GenBank/DDBJ databases">
        <authorList>
            <person name="Whiteford S."/>
        </authorList>
    </citation>
    <scope>NUCLEOTIDE SEQUENCE</scope>
</reference>
<dbReference type="InterPro" id="IPR000873">
    <property type="entry name" value="AMP-dep_synth/lig_dom"/>
</dbReference>
<evidence type="ECO:0000313" key="8">
    <source>
        <dbReference type="Proteomes" id="UP000653454"/>
    </source>
</evidence>
<dbReference type="InterPro" id="IPR020845">
    <property type="entry name" value="AMP-binding_CS"/>
</dbReference>
<evidence type="ECO:0000256" key="3">
    <source>
        <dbReference type="ARBA" id="ARBA00022598"/>
    </source>
</evidence>
<gene>
    <name evidence="7" type="ORF">PLXY2_LOCUS3367</name>
</gene>
<dbReference type="PANTHER" id="PTHR24096">
    <property type="entry name" value="LONG-CHAIN-FATTY-ACID--COA LIGASE"/>
    <property type="match status" value="1"/>
</dbReference>
<dbReference type="GO" id="GO:0016405">
    <property type="term" value="F:CoA-ligase activity"/>
    <property type="evidence" value="ECO:0007669"/>
    <property type="project" value="TreeGrafter"/>
</dbReference>
<comment type="similarity">
    <text evidence="2">Belongs to the ATP-dependent AMP-binding enzyme family.</text>
</comment>
<evidence type="ECO:0000259" key="6">
    <source>
        <dbReference type="Pfam" id="PF13193"/>
    </source>
</evidence>
<dbReference type="InterPro" id="IPR042099">
    <property type="entry name" value="ANL_N_sf"/>
</dbReference>
<dbReference type="EMBL" id="CAJHNJ030000008">
    <property type="protein sequence ID" value="CAG9104802.1"/>
    <property type="molecule type" value="Genomic_DNA"/>
</dbReference>
<dbReference type="AlphaFoldDB" id="A0A8S4DTV9"/>
<evidence type="ECO:0000256" key="1">
    <source>
        <dbReference type="ARBA" id="ARBA00004275"/>
    </source>
</evidence>
<dbReference type="PANTHER" id="PTHR24096:SF149">
    <property type="entry name" value="AMP-BINDING DOMAIN-CONTAINING PROTEIN-RELATED"/>
    <property type="match status" value="1"/>
</dbReference>
<proteinExistence type="inferred from homology"/>
<dbReference type="FunFam" id="3.30.300.30:FF:000007">
    <property type="entry name" value="4-coumarate--CoA ligase 2"/>
    <property type="match status" value="1"/>
</dbReference>
<evidence type="ECO:0000259" key="5">
    <source>
        <dbReference type="Pfam" id="PF00501"/>
    </source>
</evidence>
<accession>A0A8S4DTV9</accession>
<name>A0A8S4DTV9_PLUXY</name>
<feature type="domain" description="AMP-dependent synthetase/ligase" evidence="5">
    <location>
        <begin position="51"/>
        <end position="403"/>
    </location>
</feature>
<comment type="subcellular location">
    <subcellularLocation>
        <location evidence="1">Peroxisome</location>
    </subcellularLocation>
</comment>
<keyword evidence="4" id="KW-0576">Peroxisome</keyword>
<protein>
    <submittedName>
        <fullName evidence="7">(diamondback moth) hypothetical protein</fullName>
    </submittedName>
</protein>
<evidence type="ECO:0000313" key="7">
    <source>
        <dbReference type="EMBL" id="CAG9104802.1"/>
    </source>
</evidence>
<dbReference type="InterPro" id="IPR025110">
    <property type="entry name" value="AMP-bd_C"/>
</dbReference>
<dbReference type="Pfam" id="PF13193">
    <property type="entry name" value="AMP-binding_C"/>
    <property type="match status" value="1"/>
</dbReference>
<comment type="caution">
    <text evidence="7">The sequence shown here is derived from an EMBL/GenBank/DDBJ whole genome shotgun (WGS) entry which is preliminary data.</text>
</comment>
<keyword evidence="8" id="KW-1185">Reference proteome</keyword>
<dbReference type="Gene3D" id="3.40.50.12780">
    <property type="entry name" value="N-terminal domain of ligase-like"/>
    <property type="match status" value="1"/>
</dbReference>
<dbReference type="Pfam" id="PF00501">
    <property type="entry name" value="AMP-binding"/>
    <property type="match status" value="1"/>
</dbReference>